<organism evidence="2 3">
    <name type="scientific">Ophiophagus hannah</name>
    <name type="common">King cobra</name>
    <name type="synonym">Naja hannah</name>
    <dbReference type="NCBI Taxonomy" id="8665"/>
    <lineage>
        <taxon>Eukaryota</taxon>
        <taxon>Metazoa</taxon>
        <taxon>Chordata</taxon>
        <taxon>Craniata</taxon>
        <taxon>Vertebrata</taxon>
        <taxon>Euteleostomi</taxon>
        <taxon>Lepidosauria</taxon>
        <taxon>Squamata</taxon>
        <taxon>Bifurcata</taxon>
        <taxon>Unidentata</taxon>
        <taxon>Episquamata</taxon>
        <taxon>Toxicofera</taxon>
        <taxon>Serpentes</taxon>
        <taxon>Colubroidea</taxon>
        <taxon>Elapidae</taxon>
        <taxon>Elapinae</taxon>
        <taxon>Ophiophagus</taxon>
    </lineage>
</organism>
<keyword evidence="3" id="KW-1185">Reference proteome</keyword>
<dbReference type="GO" id="GO:0003677">
    <property type="term" value="F:DNA binding"/>
    <property type="evidence" value="ECO:0007669"/>
    <property type="project" value="UniProtKB-KW"/>
</dbReference>
<sequence length="62" mass="6746">GRRRTPARPDRSRASKSRNGTGRALPRLSSTSWSAASPRPTTRTSSCERSWLCASASPSRES</sequence>
<protein>
    <submittedName>
        <fullName evidence="2">Homeobox protein orthopedia</fullName>
    </submittedName>
</protein>
<keyword evidence="2" id="KW-0371">Homeobox</keyword>
<evidence type="ECO:0000313" key="3">
    <source>
        <dbReference type="Proteomes" id="UP000018936"/>
    </source>
</evidence>
<gene>
    <name evidence="2" type="primary">OTP</name>
    <name evidence="2" type="ORF">L345_18572</name>
</gene>
<dbReference type="EMBL" id="AZIM01157674">
    <property type="protein sequence ID" value="ETE55720.1"/>
    <property type="molecule type" value="Genomic_DNA"/>
</dbReference>
<evidence type="ECO:0000313" key="2">
    <source>
        <dbReference type="EMBL" id="ETE55720.1"/>
    </source>
</evidence>
<proteinExistence type="predicted"/>
<feature type="non-terminal residue" evidence="2">
    <location>
        <position position="62"/>
    </location>
</feature>
<feature type="region of interest" description="Disordered" evidence="1">
    <location>
        <begin position="1"/>
        <end position="62"/>
    </location>
</feature>
<name>V8N0J1_OPHHA</name>
<keyword evidence="2" id="KW-0238">DNA-binding</keyword>
<feature type="compositionally biased region" description="Polar residues" evidence="1">
    <location>
        <begin position="28"/>
        <end position="48"/>
    </location>
</feature>
<dbReference type="AlphaFoldDB" id="V8N0J1"/>
<accession>V8N0J1</accession>
<evidence type="ECO:0000256" key="1">
    <source>
        <dbReference type="SAM" id="MobiDB-lite"/>
    </source>
</evidence>
<comment type="caution">
    <text evidence="2">The sequence shown here is derived from an EMBL/GenBank/DDBJ whole genome shotgun (WGS) entry which is preliminary data.</text>
</comment>
<dbReference type="Proteomes" id="UP000018936">
    <property type="component" value="Unassembled WGS sequence"/>
</dbReference>
<reference evidence="2 3" key="1">
    <citation type="journal article" date="2013" name="Proc. Natl. Acad. Sci. U.S.A.">
        <title>The king cobra genome reveals dynamic gene evolution and adaptation in the snake venom system.</title>
        <authorList>
            <person name="Vonk F.J."/>
            <person name="Casewell N.R."/>
            <person name="Henkel C.V."/>
            <person name="Heimberg A.M."/>
            <person name="Jansen H.J."/>
            <person name="McCleary R.J."/>
            <person name="Kerkkamp H.M."/>
            <person name="Vos R.A."/>
            <person name="Guerreiro I."/>
            <person name="Calvete J.J."/>
            <person name="Wuster W."/>
            <person name="Woods A.E."/>
            <person name="Logan J.M."/>
            <person name="Harrison R.A."/>
            <person name="Castoe T.A."/>
            <person name="de Koning A.P."/>
            <person name="Pollock D.D."/>
            <person name="Yandell M."/>
            <person name="Calderon D."/>
            <person name="Renjifo C."/>
            <person name="Currier R.B."/>
            <person name="Salgado D."/>
            <person name="Pla D."/>
            <person name="Sanz L."/>
            <person name="Hyder A.S."/>
            <person name="Ribeiro J.M."/>
            <person name="Arntzen J.W."/>
            <person name="van den Thillart G.E."/>
            <person name="Boetzer M."/>
            <person name="Pirovano W."/>
            <person name="Dirks R.P."/>
            <person name="Spaink H.P."/>
            <person name="Duboule D."/>
            <person name="McGlinn E."/>
            <person name="Kini R.M."/>
            <person name="Richardson M.K."/>
        </authorList>
    </citation>
    <scope>NUCLEOTIDE SEQUENCE</scope>
    <source>
        <tissue evidence="2">Blood</tissue>
    </source>
</reference>
<feature type="non-terminal residue" evidence="2">
    <location>
        <position position="1"/>
    </location>
</feature>